<keyword evidence="5 7" id="KW-1133">Transmembrane helix</keyword>
<evidence type="ECO:0000256" key="2">
    <source>
        <dbReference type="ARBA" id="ARBA00022448"/>
    </source>
</evidence>
<feature type="region of interest" description="Disordered" evidence="8">
    <location>
        <begin position="1"/>
        <end position="20"/>
    </location>
</feature>
<dbReference type="PANTHER" id="PTHR30151">
    <property type="entry name" value="ALKANE SULFONATE ABC TRANSPORTER-RELATED, MEMBRANE SUBUNIT"/>
    <property type="match status" value="1"/>
</dbReference>
<organism evidence="10 11">
    <name type="scientific">Planosporangium thailandense</name>
    <dbReference type="NCBI Taxonomy" id="765197"/>
    <lineage>
        <taxon>Bacteria</taxon>
        <taxon>Bacillati</taxon>
        <taxon>Actinomycetota</taxon>
        <taxon>Actinomycetes</taxon>
        <taxon>Micromonosporales</taxon>
        <taxon>Micromonosporaceae</taxon>
        <taxon>Planosporangium</taxon>
    </lineage>
</organism>
<name>A0ABX0Y1P2_9ACTN</name>
<evidence type="ECO:0000256" key="6">
    <source>
        <dbReference type="ARBA" id="ARBA00023136"/>
    </source>
</evidence>
<evidence type="ECO:0000256" key="8">
    <source>
        <dbReference type="SAM" id="MobiDB-lite"/>
    </source>
</evidence>
<dbReference type="CDD" id="cd06261">
    <property type="entry name" value="TM_PBP2"/>
    <property type="match status" value="1"/>
</dbReference>
<proteinExistence type="inferred from homology"/>
<feature type="domain" description="ABC transmembrane type-1" evidence="9">
    <location>
        <begin position="76"/>
        <end position="260"/>
    </location>
</feature>
<feature type="transmembrane region" description="Helical" evidence="7">
    <location>
        <begin position="123"/>
        <end position="140"/>
    </location>
</feature>
<evidence type="ECO:0000313" key="10">
    <source>
        <dbReference type="EMBL" id="NJC72271.1"/>
    </source>
</evidence>
<dbReference type="PROSITE" id="PS50928">
    <property type="entry name" value="ABC_TM1"/>
    <property type="match status" value="1"/>
</dbReference>
<feature type="transmembrane region" description="Helical" evidence="7">
    <location>
        <begin position="146"/>
        <end position="165"/>
    </location>
</feature>
<evidence type="ECO:0000313" key="11">
    <source>
        <dbReference type="Proteomes" id="UP000722989"/>
    </source>
</evidence>
<feature type="transmembrane region" description="Helical" evidence="7">
    <location>
        <begin position="186"/>
        <end position="207"/>
    </location>
</feature>
<keyword evidence="3" id="KW-1003">Cell membrane</keyword>
<keyword evidence="4 7" id="KW-0812">Transmembrane</keyword>
<dbReference type="InterPro" id="IPR000515">
    <property type="entry name" value="MetI-like"/>
</dbReference>
<keyword evidence="6 7" id="KW-0472">Membrane</keyword>
<feature type="transmembrane region" description="Helical" evidence="7">
    <location>
        <begin position="241"/>
        <end position="263"/>
    </location>
</feature>
<protein>
    <submittedName>
        <fullName evidence="10">ABC transporter permease</fullName>
    </submittedName>
</protein>
<reference evidence="10 11" key="1">
    <citation type="submission" date="2020-03" db="EMBL/GenBank/DDBJ databases">
        <title>WGS of the type strain of Planosporangium spp.</title>
        <authorList>
            <person name="Thawai C."/>
        </authorList>
    </citation>
    <scope>NUCLEOTIDE SEQUENCE [LARGE SCALE GENOMIC DNA]</scope>
    <source>
        <strain evidence="10 11">TBRC 5610</strain>
    </source>
</reference>
<dbReference type="Pfam" id="PF00528">
    <property type="entry name" value="BPD_transp_1"/>
    <property type="match status" value="1"/>
</dbReference>
<evidence type="ECO:0000256" key="4">
    <source>
        <dbReference type="ARBA" id="ARBA00022692"/>
    </source>
</evidence>
<comment type="similarity">
    <text evidence="7">Belongs to the binding-protein-dependent transport system permease family.</text>
</comment>
<feature type="transmembrane region" description="Helical" evidence="7">
    <location>
        <begin position="87"/>
        <end position="111"/>
    </location>
</feature>
<dbReference type="SUPFAM" id="SSF161098">
    <property type="entry name" value="MetI-like"/>
    <property type="match status" value="1"/>
</dbReference>
<sequence length="276" mass="29451">MIAPPTLRRTPATAAPGRRRRLGLGRPIPYGRVLGPVVLLAAWSAASAAGLLDPRVLPAPWTVVGTVRRLIEAGTLQDSLLVSLRRAALGFAIGAVVGVALALVAGLSRLGEAVVDGWMQVQRAVPTLGLIPLMILWLGIGEAFKVVIIALVVAITLYIQTHAGLTSIDNRYVELAETIGLNRLRFIRAVVLPGALPGLFIGLRLAVTSSWISLVVLEQINATSGIGYLMFQAQNYAQTDVIVVGLIIYGLFGFLSDAALRLAERRVLSWRRTLSG</sequence>
<comment type="caution">
    <text evidence="10">The sequence shown here is derived from an EMBL/GenBank/DDBJ whole genome shotgun (WGS) entry which is preliminary data.</text>
</comment>
<evidence type="ECO:0000256" key="1">
    <source>
        <dbReference type="ARBA" id="ARBA00004651"/>
    </source>
</evidence>
<feature type="transmembrane region" description="Helical" evidence="7">
    <location>
        <begin position="29"/>
        <end position="52"/>
    </location>
</feature>
<dbReference type="Gene3D" id="1.10.3720.10">
    <property type="entry name" value="MetI-like"/>
    <property type="match status" value="1"/>
</dbReference>
<evidence type="ECO:0000256" key="7">
    <source>
        <dbReference type="RuleBase" id="RU363032"/>
    </source>
</evidence>
<evidence type="ECO:0000259" key="9">
    <source>
        <dbReference type="PROSITE" id="PS50928"/>
    </source>
</evidence>
<dbReference type="Proteomes" id="UP000722989">
    <property type="component" value="Unassembled WGS sequence"/>
</dbReference>
<keyword evidence="2 7" id="KW-0813">Transport</keyword>
<dbReference type="InterPro" id="IPR035906">
    <property type="entry name" value="MetI-like_sf"/>
</dbReference>
<gene>
    <name evidence="10" type="ORF">HC031_21495</name>
</gene>
<dbReference type="EMBL" id="JAATVY010000017">
    <property type="protein sequence ID" value="NJC72271.1"/>
    <property type="molecule type" value="Genomic_DNA"/>
</dbReference>
<keyword evidence="11" id="KW-1185">Reference proteome</keyword>
<evidence type="ECO:0000256" key="3">
    <source>
        <dbReference type="ARBA" id="ARBA00022475"/>
    </source>
</evidence>
<feature type="compositionally biased region" description="Low complexity" evidence="8">
    <location>
        <begin position="1"/>
        <end position="16"/>
    </location>
</feature>
<accession>A0ABX0Y1P2</accession>
<evidence type="ECO:0000256" key="5">
    <source>
        <dbReference type="ARBA" id="ARBA00022989"/>
    </source>
</evidence>
<comment type="subcellular location">
    <subcellularLocation>
        <location evidence="1 7">Cell membrane</location>
        <topology evidence="1 7">Multi-pass membrane protein</topology>
    </subcellularLocation>
</comment>
<dbReference type="PANTHER" id="PTHR30151:SF38">
    <property type="entry name" value="ALIPHATIC SULFONATES TRANSPORT PERMEASE PROTEIN SSUC-RELATED"/>
    <property type="match status" value="1"/>
</dbReference>